<dbReference type="SMART" id="SM00388">
    <property type="entry name" value="HisKA"/>
    <property type="match status" value="1"/>
</dbReference>
<dbReference type="CDD" id="cd00130">
    <property type="entry name" value="PAS"/>
    <property type="match status" value="3"/>
</dbReference>
<dbReference type="Pfam" id="PF08447">
    <property type="entry name" value="PAS_3"/>
    <property type="match status" value="1"/>
</dbReference>
<dbReference type="PANTHER" id="PTHR43065">
    <property type="entry name" value="SENSOR HISTIDINE KINASE"/>
    <property type="match status" value="1"/>
</dbReference>
<protein>
    <recommendedName>
        <fullName evidence="2">histidine kinase</fullName>
        <ecNumber evidence="2">2.7.13.3</ecNumber>
    </recommendedName>
</protein>
<feature type="modified residue" description="4-aspartylphosphate" evidence="4">
    <location>
        <position position="749"/>
    </location>
</feature>
<evidence type="ECO:0000259" key="5">
    <source>
        <dbReference type="PROSITE" id="PS50109"/>
    </source>
</evidence>
<proteinExistence type="predicted"/>
<evidence type="ECO:0000313" key="10">
    <source>
        <dbReference type="Proteomes" id="UP000660885"/>
    </source>
</evidence>
<evidence type="ECO:0000256" key="3">
    <source>
        <dbReference type="ARBA" id="ARBA00022553"/>
    </source>
</evidence>
<dbReference type="InterPro" id="IPR011006">
    <property type="entry name" value="CheY-like_superfamily"/>
</dbReference>
<dbReference type="InterPro" id="IPR003594">
    <property type="entry name" value="HATPase_dom"/>
</dbReference>
<dbReference type="NCBIfam" id="TIGR00229">
    <property type="entry name" value="sensory_box"/>
    <property type="match status" value="3"/>
</dbReference>
<dbReference type="SMART" id="SM00091">
    <property type="entry name" value="PAS"/>
    <property type="match status" value="3"/>
</dbReference>
<feature type="domain" description="Histidine kinase" evidence="5">
    <location>
        <begin position="461"/>
        <end position="681"/>
    </location>
</feature>
<dbReference type="InterPro" id="IPR035965">
    <property type="entry name" value="PAS-like_dom_sf"/>
</dbReference>
<evidence type="ECO:0000256" key="4">
    <source>
        <dbReference type="PROSITE-ProRule" id="PRU00169"/>
    </source>
</evidence>
<dbReference type="Pfam" id="PF13426">
    <property type="entry name" value="PAS_9"/>
    <property type="match status" value="2"/>
</dbReference>
<dbReference type="InterPro" id="IPR000014">
    <property type="entry name" value="PAS"/>
</dbReference>
<evidence type="ECO:0000256" key="1">
    <source>
        <dbReference type="ARBA" id="ARBA00000085"/>
    </source>
</evidence>
<evidence type="ECO:0000259" key="6">
    <source>
        <dbReference type="PROSITE" id="PS50110"/>
    </source>
</evidence>
<dbReference type="PROSITE" id="PS50110">
    <property type="entry name" value="RESPONSE_REGULATORY"/>
    <property type="match status" value="1"/>
</dbReference>
<dbReference type="EMBL" id="JAETWB010000001">
    <property type="protein sequence ID" value="MBL6076929.1"/>
    <property type="molecule type" value="Genomic_DNA"/>
</dbReference>
<dbReference type="InterPro" id="IPR004358">
    <property type="entry name" value="Sig_transdc_His_kin-like_C"/>
</dbReference>
<dbReference type="InterPro" id="IPR005467">
    <property type="entry name" value="His_kinase_dom"/>
</dbReference>
<dbReference type="Gene3D" id="3.30.450.20">
    <property type="entry name" value="PAS domain"/>
    <property type="match status" value="3"/>
</dbReference>
<dbReference type="Pfam" id="PF02518">
    <property type="entry name" value="HATPase_c"/>
    <property type="match status" value="1"/>
</dbReference>
<keyword evidence="10" id="KW-1185">Reference proteome</keyword>
<gene>
    <name evidence="9" type="ORF">JMJ56_02860</name>
</gene>
<dbReference type="InterPro" id="IPR000700">
    <property type="entry name" value="PAS-assoc_C"/>
</dbReference>
<keyword evidence="3 4" id="KW-0597">Phosphoprotein</keyword>
<evidence type="ECO:0000259" key="8">
    <source>
        <dbReference type="PROSITE" id="PS50113"/>
    </source>
</evidence>
<dbReference type="InterPro" id="IPR001789">
    <property type="entry name" value="Sig_transdc_resp-reg_receiver"/>
</dbReference>
<dbReference type="Pfam" id="PF00512">
    <property type="entry name" value="HisKA"/>
    <property type="match status" value="1"/>
</dbReference>
<organism evidence="9 10">
    <name type="scientific">Belnapia arida</name>
    <dbReference type="NCBI Taxonomy" id="2804533"/>
    <lineage>
        <taxon>Bacteria</taxon>
        <taxon>Pseudomonadati</taxon>
        <taxon>Pseudomonadota</taxon>
        <taxon>Alphaproteobacteria</taxon>
        <taxon>Acetobacterales</taxon>
        <taxon>Roseomonadaceae</taxon>
        <taxon>Belnapia</taxon>
    </lineage>
</organism>
<evidence type="ECO:0000313" key="9">
    <source>
        <dbReference type="EMBL" id="MBL6076929.1"/>
    </source>
</evidence>
<dbReference type="Gene3D" id="3.30.565.10">
    <property type="entry name" value="Histidine kinase-like ATPase, C-terminal domain"/>
    <property type="match status" value="1"/>
</dbReference>
<feature type="domain" description="PAC" evidence="8">
    <location>
        <begin position="133"/>
        <end position="185"/>
    </location>
</feature>
<dbReference type="PROSITE" id="PS50112">
    <property type="entry name" value="PAS"/>
    <property type="match status" value="2"/>
</dbReference>
<dbReference type="SUPFAM" id="SSF52172">
    <property type="entry name" value="CheY-like"/>
    <property type="match status" value="1"/>
</dbReference>
<dbReference type="InterPro" id="IPR013655">
    <property type="entry name" value="PAS_fold_3"/>
</dbReference>
<reference evidence="9 10" key="1">
    <citation type="submission" date="2021-01" db="EMBL/GenBank/DDBJ databases">
        <title>Belnapia mucosa sp. nov. and Belnapia arida sp. nov., isolated from the Tabernas Desert (Almeria, Spain).</title>
        <authorList>
            <person name="Molina-Menor E."/>
            <person name="Vidal-Verdu A."/>
            <person name="Calonge A."/>
            <person name="Satari L."/>
            <person name="Pereto J."/>
            <person name="Porcar M."/>
        </authorList>
    </citation>
    <scope>NUCLEOTIDE SEQUENCE [LARGE SCALE GENOMIC DNA]</scope>
    <source>
        <strain evidence="9 10">T18</strain>
    </source>
</reference>
<dbReference type="Pfam" id="PF00072">
    <property type="entry name" value="Response_reg"/>
    <property type="match status" value="1"/>
</dbReference>
<comment type="catalytic activity">
    <reaction evidence="1">
        <text>ATP + protein L-histidine = ADP + protein N-phospho-L-histidine.</text>
        <dbReference type="EC" id="2.7.13.3"/>
    </reaction>
</comment>
<feature type="domain" description="PAS" evidence="7">
    <location>
        <begin position="186"/>
        <end position="228"/>
    </location>
</feature>
<evidence type="ECO:0000256" key="2">
    <source>
        <dbReference type="ARBA" id="ARBA00012438"/>
    </source>
</evidence>
<dbReference type="PRINTS" id="PR00344">
    <property type="entry name" value="BCTRLSENSOR"/>
</dbReference>
<comment type="caution">
    <text evidence="9">The sequence shown here is derived from an EMBL/GenBank/DDBJ whole genome shotgun (WGS) entry which is preliminary data.</text>
</comment>
<dbReference type="Gene3D" id="1.10.287.130">
    <property type="match status" value="1"/>
</dbReference>
<dbReference type="SUPFAM" id="SSF55874">
    <property type="entry name" value="ATPase domain of HSP90 chaperone/DNA topoisomerase II/histidine kinase"/>
    <property type="match status" value="1"/>
</dbReference>
<dbReference type="SUPFAM" id="SSF47384">
    <property type="entry name" value="Homodimeric domain of signal transducing histidine kinase"/>
    <property type="match status" value="1"/>
</dbReference>
<evidence type="ECO:0000259" key="7">
    <source>
        <dbReference type="PROSITE" id="PS50112"/>
    </source>
</evidence>
<dbReference type="SUPFAM" id="SSF55785">
    <property type="entry name" value="PYP-like sensor domain (PAS domain)"/>
    <property type="match status" value="3"/>
</dbReference>
<dbReference type="InterPro" id="IPR001610">
    <property type="entry name" value="PAC"/>
</dbReference>
<dbReference type="InterPro" id="IPR003661">
    <property type="entry name" value="HisK_dim/P_dom"/>
</dbReference>
<dbReference type="SMART" id="SM00387">
    <property type="entry name" value="HATPase_c"/>
    <property type="match status" value="1"/>
</dbReference>
<feature type="domain" description="PAC" evidence="8">
    <location>
        <begin position="396"/>
        <end position="448"/>
    </location>
</feature>
<accession>A0ABS1TYX6</accession>
<dbReference type="Gene3D" id="2.10.70.100">
    <property type="match status" value="1"/>
</dbReference>
<dbReference type="CDD" id="cd00082">
    <property type="entry name" value="HisKA"/>
    <property type="match status" value="1"/>
</dbReference>
<dbReference type="SMART" id="SM00448">
    <property type="entry name" value="REC"/>
    <property type="match status" value="1"/>
</dbReference>
<dbReference type="RefSeq" id="WP_202830084.1">
    <property type="nucleotide sequence ID" value="NZ_JAETWB010000001.1"/>
</dbReference>
<dbReference type="PROSITE" id="PS50109">
    <property type="entry name" value="HIS_KIN"/>
    <property type="match status" value="1"/>
</dbReference>
<feature type="domain" description="PAS" evidence="7">
    <location>
        <begin position="322"/>
        <end position="377"/>
    </location>
</feature>
<dbReference type="Gene3D" id="3.40.50.2300">
    <property type="match status" value="1"/>
</dbReference>
<sequence length="817" mass="86968">MVQTRFLVPILLAAGRLGCMSLGALLPAPAAGLAAVALTGGGWLLGRRLVPEAALENVHQAQQAGGVGTYEWAIRRGIRHCSAGSAALYGLVTAPGGRAGPVPFAAWMDRILPEDRPAVSAALDRAIAECGPYSLEFRVRLSDGGIRWLGDRGRVLAGADGRAARGVGTIRDITEERGATAELATREATLWAMLEANPIGVLRGDIHGRIHDANDALLRIIGRNQAELAAGLLRWDSLTPPEWLPADAATIAEVQATGRCSPYEKEYWRTDGSRVPILVGFTIVGERKDETIAFVLDLTERKQAEAALLRAKTDLEQRVAERTAELRRIYDRTPAAFHSCDAAGRIVEVSAEWLAFLGYARDEALGRRIPDFLTPESGIRWEAAAVTLRQGGDEMREVEYRMRRRDGEVVDVLLRARAERDAAGVFLRSYAVILDITARNQAEARLREAQKLEALGRIAGGIAHDFNNILQVVAGALRLMQNQPKDADRVRRYTRAALEAAERGAGVTRRMLSFARRDQLQSGPVAPAAVLEGLATLLHGALGPDIRLEVEAPAGLPPLQADRMQLDLVLFNLALNARDAMPRGGLLRLEAATEQAEADGAQGLTPGRYLRLSLRDTGIGMDAATLARATEPFFTTKEVGKGTGLGLAMAHGFAAQSGGALAIESAQGQGTRVTLWLPEASAEAAAPAPPAAPARHGLRLLMVEDEAPLRGVMATALREEGLAVTEAASGAAALALLESGSRFDLVLTDHAMPSMTGGMLAAELGRRWPGLPVVILTGNAETAALDMAPGTPVLRKPLGPAELAAQLWHFAAAPATA</sequence>
<dbReference type="PANTHER" id="PTHR43065:SF42">
    <property type="entry name" value="TWO-COMPONENT SENSOR PPRA"/>
    <property type="match status" value="1"/>
</dbReference>
<dbReference type="InterPro" id="IPR036890">
    <property type="entry name" value="HATPase_C_sf"/>
</dbReference>
<feature type="domain" description="Response regulatory" evidence="6">
    <location>
        <begin position="699"/>
        <end position="811"/>
    </location>
</feature>
<dbReference type="PROSITE" id="PS50113">
    <property type="entry name" value="PAC"/>
    <property type="match status" value="2"/>
</dbReference>
<dbReference type="SMART" id="SM00086">
    <property type="entry name" value="PAC"/>
    <property type="match status" value="3"/>
</dbReference>
<dbReference type="Proteomes" id="UP000660885">
    <property type="component" value="Unassembled WGS sequence"/>
</dbReference>
<dbReference type="EC" id="2.7.13.3" evidence="2"/>
<dbReference type="InterPro" id="IPR036097">
    <property type="entry name" value="HisK_dim/P_sf"/>
</dbReference>
<name>A0ABS1TYX6_9PROT</name>